<evidence type="ECO:0000256" key="3">
    <source>
        <dbReference type="ARBA" id="ARBA00009481"/>
    </source>
</evidence>
<dbReference type="InterPro" id="IPR001296">
    <property type="entry name" value="Glyco_trans_1"/>
</dbReference>
<sequence>MGRGRSSDLRQPGRSIVVITTASLPWRTGTAVNPLLRTAYLGHILKDSKVTLLVPWLAKCEQKIVYPDGITFETTEEQGKWIKDWVKERTTFPCSFTIKFYPGRYDASFLSIFPVGDPTEFIPDYQADVAILEEPEHLTWFHHGRRYTEKFRHVIGIMHTNYVDYVRRGGAGNAGGPLAARIVAVANRRMCDIHCHKVIKLSDAVQHLPRESTLFVHGVPPCFLSVGDKMAAAAKQTSVASERAERTPTTAAEQDGAHSTDANGDSNTKPAQTHLEQNGSANTQPDSATAAEAEHRSTGLPSAPRVNGLDLHPAPQPEEKTQGAAADSASGAAHQQQPPLSDKEREVVNGSGGEEKGGFKFSKGAYFIGKAVWGKGYTELLELLREHRERHGFNLPVDVFGTGEDLDAIKARAQQYELEVHFQGARDHLDDSIHPYRVFINPSTSDVVATTSAEALAMGKWLLCAEHPSNDFFTSFQNALIYTSAEEFSEKLKYSEENSPAPLLAEDRKRLTWENATERLLDAAYMADHEWPGPLTRLKGWLTWRIIYAGNGIEPVRWIVGAGKHTKYTPRDVNEFDPHAEFRYRDWAPDHSMYHLAQGYPPPRILG</sequence>
<keyword evidence="6" id="KW-0328">Glycosyltransferase</keyword>
<dbReference type="Proteomes" id="UP001497392">
    <property type="component" value="Unassembled WGS sequence"/>
</dbReference>
<organism evidence="13 14">
    <name type="scientific">Coccomyxa viridis</name>
    <dbReference type="NCBI Taxonomy" id="1274662"/>
    <lineage>
        <taxon>Eukaryota</taxon>
        <taxon>Viridiplantae</taxon>
        <taxon>Chlorophyta</taxon>
        <taxon>core chlorophytes</taxon>
        <taxon>Trebouxiophyceae</taxon>
        <taxon>Trebouxiophyceae incertae sedis</taxon>
        <taxon>Coccomyxaceae</taxon>
        <taxon>Coccomyxa</taxon>
    </lineage>
</organism>
<evidence type="ECO:0000256" key="6">
    <source>
        <dbReference type="ARBA" id="ARBA00022676"/>
    </source>
</evidence>
<feature type="region of interest" description="Disordered" evidence="11">
    <location>
        <begin position="236"/>
        <end position="355"/>
    </location>
</feature>
<evidence type="ECO:0000256" key="9">
    <source>
        <dbReference type="ARBA" id="ARBA00024055"/>
    </source>
</evidence>
<evidence type="ECO:0000256" key="5">
    <source>
        <dbReference type="ARBA" id="ARBA00022640"/>
    </source>
</evidence>
<dbReference type="EC" id="2.4.1.241" evidence="9"/>
<evidence type="ECO:0000256" key="1">
    <source>
        <dbReference type="ARBA" id="ARBA00004229"/>
    </source>
</evidence>
<evidence type="ECO:0000256" key="11">
    <source>
        <dbReference type="SAM" id="MobiDB-lite"/>
    </source>
</evidence>
<protein>
    <recommendedName>
        <fullName evidence="9">digalactosyldiacylglycerol synthase</fullName>
        <ecNumber evidence="9">2.4.1.241</ecNumber>
    </recommendedName>
</protein>
<dbReference type="Gene3D" id="3.40.50.2000">
    <property type="entry name" value="Glycogen Phosphorylase B"/>
    <property type="match status" value="1"/>
</dbReference>
<keyword evidence="4" id="KW-0150">Chloroplast</keyword>
<dbReference type="PANTHER" id="PTHR46132:SF1">
    <property type="entry name" value="DIGALACTOSYLDIACYLGLYCEROL SYNTHASE 2, CHLOROPLASTIC"/>
    <property type="match status" value="1"/>
</dbReference>
<comment type="similarity">
    <text evidence="3">Belongs to the glycosyltransferase group 1 family. Glycosyltransferase 4 subfamily.</text>
</comment>
<feature type="compositionally biased region" description="Low complexity" evidence="11">
    <location>
        <begin position="322"/>
        <end position="337"/>
    </location>
</feature>
<keyword evidence="8" id="KW-0472">Membrane</keyword>
<reference evidence="13 14" key="1">
    <citation type="submission" date="2024-06" db="EMBL/GenBank/DDBJ databases">
        <authorList>
            <person name="Kraege A."/>
            <person name="Thomma B."/>
        </authorList>
    </citation>
    <scope>NUCLEOTIDE SEQUENCE [LARGE SCALE GENOMIC DNA]</scope>
</reference>
<evidence type="ECO:0000259" key="12">
    <source>
        <dbReference type="Pfam" id="PF00534"/>
    </source>
</evidence>
<dbReference type="Pfam" id="PF00534">
    <property type="entry name" value="Glycos_transf_1"/>
    <property type="match status" value="1"/>
</dbReference>
<comment type="catalytic activity">
    <reaction evidence="10">
        <text>a 1,2-diacyl-3-O-(beta-D-galactosyl)-sn-glycerol + UDP-alpha-D-galactose = a 1,2-diacyl-3-O-[alpha-D-galactosyl-(1-&gt;6)-beta-D-galactosyl]-sn-glycerol + UDP + H(+)</text>
        <dbReference type="Rhea" id="RHEA:10520"/>
        <dbReference type="ChEBI" id="CHEBI:15378"/>
        <dbReference type="ChEBI" id="CHEBI:17615"/>
        <dbReference type="ChEBI" id="CHEBI:28396"/>
        <dbReference type="ChEBI" id="CHEBI:58223"/>
        <dbReference type="ChEBI" id="CHEBI:66914"/>
        <dbReference type="EC" id="2.4.1.241"/>
    </reaction>
</comment>
<evidence type="ECO:0000256" key="10">
    <source>
        <dbReference type="ARBA" id="ARBA00048651"/>
    </source>
</evidence>
<feature type="compositionally biased region" description="Polar residues" evidence="11">
    <location>
        <begin position="260"/>
        <end position="287"/>
    </location>
</feature>
<dbReference type="SUPFAM" id="SSF53756">
    <property type="entry name" value="UDP-Glycosyltransferase/glycogen phosphorylase"/>
    <property type="match status" value="1"/>
</dbReference>
<keyword evidence="5" id="KW-0934">Plastid</keyword>
<evidence type="ECO:0000313" key="14">
    <source>
        <dbReference type="Proteomes" id="UP001497392"/>
    </source>
</evidence>
<evidence type="ECO:0000256" key="8">
    <source>
        <dbReference type="ARBA" id="ARBA00023136"/>
    </source>
</evidence>
<comment type="subcellular location">
    <subcellularLocation>
        <location evidence="2">Membrane</location>
    </subcellularLocation>
    <subcellularLocation>
        <location evidence="1">Plastid</location>
        <location evidence="1">Chloroplast</location>
    </subcellularLocation>
</comment>
<evidence type="ECO:0000256" key="4">
    <source>
        <dbReference type="ARBA" id="ARBA00022528"/>
    </source>
</evidence>
<comment type="caution">
    <text evidence="13">The sequence shown here is derived from an EMBL/GenBank/DDBJ whole genome shotgun (WGS) entry which is preliminary data.</text>
</comment>
<dbReference type="InterPro" id="IPR044525">
    <property type="entry name" value="DGDG1/2"/>
</dbReference>
<accession>A0ABP1FI11</accession>
<proteinExistence type="inferred from homology"/>
<dbReference type="PANTHER" id="PTHR46132">
    <property type="entry name" value="DIGALACTOSYLDIACYLGLYCEROL SYNTHASE 2, CHLOROPLASTIC"/>
    <property type="match status" value="1"/>
</dbReference>
<gene>
    <name evidence="13" type="primary">g565</name>
    <name evidence="13" type="ORF">VP750_LOCUS493</name>
</gene>
<feature type="compositionally biased region" description="Basic and acidic residues" evidence="11">
    <location>
        <begin position="341"/>
        <end position="355"/>
    </location>
</feature>
<evidence type="ECO:0000313" key="13">
    <source>
        <dbReference type="EMBL" id="CAL5218834.1"/>
    </source>
</evidence>
<evidence type="ECO:0000256" key="2">
    <source>
        <dbReference type="ARBA" id="ARBA00004370"/>
    </source>
</evidence>
<dbReference type="EMBL" id="CAXHTA020000001">
    <property type="protein sequence ID" value="CAL5218834.1"/>
    <property type="molecule type" value="Genomic_DNA"/>
</dbReference>
<feature type="domain" description="Glycosyl transferase family 1" evidence="12">
    <location>
        <begin position="366"/>
        <end position="506"/>
    </location>
</feature>
<keyword evidence="7" id="KW-0808">Transferase</keyword>
<name>A0ABP1FI11_9CHLO</name>
<dbReference type="CDD" id="cd01635">
    <property type="entry name" value="Glycosyltransferase_GTB-type"/>
    <property type="match status" value="1"/>
</dbReference>
<keyword evidence="14" id="KW-1185">Reference proteome</keyword>
<evidence type="ECO:0000256" key="7">
    <source>
        <dbReference type="ARBA" id="ARBA00022679"/>
    </source>
</evidence>